<evidence type="ECO:0000256" key="1">
    <source>
        <dbReference type="ARBA" id="ARBA00004316"/>
    </source>
</evidence>
<feature type="compositionally biased region" description="Low complexity" evidence="4">
    <location>
        <begin position="463"/>
        <end position="474"/>
    </location>
</feature>
<evidence type="ECO:0000256" key="4">
    <source>
        <dbReference type="SAM" id="MobiDB-lite"/>
    </source>
</evidence>
<dbReference type="AlphaFoldDB" id="A0A9W9Z4R4"/>
<dbReference type="FunFam" id="2.30.42.10:FF:000087">
    <property type="entry name" value="Whirlin a"/>
    <property type="match status" value="1"/>
</dbReference>
<name>A0A9W9Z4R4_9CNID</name>
<dbReference type="PROSITE" id="PS50106">
    <property type="entry name" value="PDZ"/>
    <property type="match status" value="3"/>
</dbReference>
<dbReference type="EMBL" id="MU826826">
    <property type="protein sequence ID" value="KAJ7375181.1"/>
    <property type="molecule type" value="Genomic_DNA"/>
</dbReference>
<organism evidence="6 7">
    <name type="scientific">Desmophyllum pertusum</name>
    <dbReference type="NCBI Taxonomy" id="174260"/>
    <lineage>
        <taxon>Eukaryota</taxon>
        <taxon>Metazoa</taxon>
        <taxon>Cnidaria</taxon>
        <taxon>Anthozoa</taxon>
        <taxon>Hexacorallia</taxon>
        <taxon>Scleractinia</taxon>
        <taxon>Caryophylliina</taxon>
        <taxon>Caryophylliidae</taxon>
        <taxon>Desmophyllum</taxon>
    </lineage>
</organism>
<feature type="compositionally biased region" description="Polar residues" evidence="4">
    <location>
        <begin position="483"/>
        <end position="495"/>
    </location>
</feature>
<dbReference type="InterPro" id="IPR051844">
    <property type="entry name" value="USH2_Complex_Protein"/>
</dbReference>
<dbReference type="SMART" id="SM00228">
    <property type="entry name" value="PDZ"/>
    <property type="match status" value="3"/>
</dbReference>
<dbReference type="GO" id="GO:0005929">
    <property type="term" value="C:cilium"/>
    <property type="evidence" value="ECO:0007669"/>
    <property type="project" value="TreeGrafter"/>
</dbReference>
<feature type="compositionally biased region" description="Low complexity" evidence="4">
    <location>
        <begin position="389"/>
        <end position="399"/>
    </location>
</feature>
<evidence type="ECO:0000313" key="7">
    <source>
        <dbReference type="Proteomes" id="UP001163046"/>
    </source>
</evidence>
<dbReference type="GO" id="GO:0002142">
    <property type="term" value="C:stereocilia ankle link complex"/>
    <property type="evidence" value="ECO:0007669"/>
    <property type="project" value="TreeGrafter"/>
</dbReference>
<protein>
    <submittedName>
        <fullName evidence="6">PDZ domain containing</fullName>
    </submittedName>
</protein>
<sequence length="924" mass="101307">MTQTGDSQRKEQLKEFQRNAHRLLSDDDRTYLHYTLKEYQTYKSVEKLVPALKSCLDNPRKMDLLADIRNLIPSAHLSKFDDLAPYNEMAHPFKPPPTQGSTTNRKTQSLPHSYKNSELRTLTRSSSPNESFRVITLTRTSPEESLGFKIKGGRENDTAVCISEVDENSSAAKQGLLDGDQLIEVNGIDFEKITKSSAENLLGTMNKMKLVVKSVPELDDSWGHRNGKVVQNGTAENDSLQASSGSGSGSIALQHNSHLLNSADERKVNLQVQSTANGFIGFNLRGGSEYGLGLYVSGVDGGSLAEEAGFKVGDQIMEVNGKNFENIKHKEAVDFIKSQKHIVVTLKAVGRLPEAKHYQSQISWVYPDGTVMIEGKEAYSRSISSPVSPVSSLELSHSSTQFPDFGAENPTRDTPSPRLARPVSREAGCQTPELSPEPVPEVKEEVVVVQVTQDFADLERTQSSKSLATSSTSSGGDNDKQTSIRSAHSFESVNSSKEEAAKRYSVSSMSREEALLSGSDCELNDKRKVKKSKSFLQKHGDKIKSKLSFSRKKGKPKVEQRGGSTRQQMLLYIEEKAKKILVVDEYNAVLRHIKQYQEDSDVEALVNKLLAILDRPEKALLLRDVRTLVLPYDLGRFDAMVSAHEKEALDYLSGFVPGSPTIIPTVTEKPKRQLVAAIHDSRGSFQLRTKEEVEKIKQGKEEMEKKREQTAWLGGSILDRNTRSPNNPNALITLPANYIIDTSTAPLTNGAPASFDVPVIQLNNGEAASGAFKYDENDNERSMSSSLLVPDRVSMEYKDDEDETEAQVASTSSSAGISIAVPVIAVSSEAATSVTILLSKKRTSLGISISGGKGSKTQPEVRVEKIFPGGGAADDGRLKSGDEILSVDGESLQDVTHAEAVDIIRKSYNNKSKNVMEIVVIPKQ</sequence>
<dbReference type="InterPro" id="IPR036034">
    <property type="entry name" value="PDZ_sf"/>
</dbReference>
<keyword evidence="2" id="KW-0677">Repeat</keyword>
<keyword evidence="3" id="KW-0966">Cell projection</keyword>
<evidence type="ECO:0000259" key="5">
    <source>
        <dbReference type="PROSITE" id="PS50106"/>
    </source>
</evidence>
<feature type="domain" description="PDZ" evidence="5">
    <location>
        <begin position="833"/>
        <end position="907"/>
    </location>
</feature>
<dbReference type="InterPro" id="IPR001478">
    <property type="entry name" value="PDZ"/>
</dbReference>
<gene>
    <name evidence="6" type="primary">PDZD7</name>
    <name evidence="6" type="ORF">OS493_001920</name>
</gene>
<feature type="region of interest" description="Disordered" evidence="4">
    <location>
        <begin position="460"/>
        <end position="509"/>
    </location>
</feature>
<dbReference type="PANTHER" id="PTHR23116">
    <property type="entry name" value="PDZ DOMAIN CONTAINING WHIRLIN AND HARMONIN-RELATED"/>
    <property type="match status" value="1"/>
</dbReference>
<feature type="region of interest" description="Disordered" evidence="4">
    <location>
        <begin position="389"/>
        <end position="441"/>
    </location>
</feature>
<dbReference type="PANTHER" id="PTHR23116:SF29">
    <property type="entry name" value="PDZ DOMAIN-CONTAINING PROTEIN 7"/>
    <property type="match status" value="1"/>
</dbReference>
<dbReference type="Gene3D" id="1.20.1160.20">
    <property type="match status" value="2"/>
</dbReference>
<dbReference type="GO" id="GO:0005886">
    <property type="term" value="C:plasma membrane"/>
    <property type="evidence" value="ECO:0007669"/>
    <property type="project" value="TreeGrafter"/>
</dbReference>
<dbReference type="SUPFAM" id="SSF50156">
    <property type="entry name" value="PDZ domain-like"/>
    <property type="match status" value="3"/>
</dbReference>
<dbReference type="Pfam" id="PF00595">
    <property type="entry name" value="PDZ"/>
    <property type="match status" value="3"/>
</dbReference>
<comment type="subcellular location">
    <subcellularLocation>
        <location evidence="1">Cell projection</location>
    </subcellularLocation>
</comment>
<accession>A0A9W9Z4R4</accession>
<feature type="domain" description="PDZ" evidence="5">
    <location>
        <begin position="134"/>
        <end position="202"/>
    </location>
</feature>
<evidence type="ECO:0000313" key="6">
    <source>
        <dbReference type="EMBL" id="KAJ7375181.1"/>
    </source>
</evidence>
<dbReference type="InterPro" id="IPR030237">
    <property type="entry name" value="Harmonin_N"/>
</dbReference>
<feature type="region of interest" description="Disordered" evidence="4">
    <location>
        <begin position="92"/>
        <end position="111"/>
    </location>
</feature>
<feature type="compositionally biased region" description="Polar residues" evidence="4">
    <location>
        <begin position="99"/>
        <end position="111"/>
    </location>
</feature>
<dbReference type="Pfam" id="PF21219">
    <property type="entry name" value="USH1C_N"/>
    <property type="match status" value="1"/>
</dbReference>
<proteinExistence type="predicted"/>
<dbReference type="OrthoDB" id="10029564at2759"/>
<reference evidence="6" key="1">
    <citation type="submission" date="2023-01" db="EMBL/GenBank/DDBJ databases">
        <title>Genome assembly of the deep-sea coral Lophelia pertusa.</title>
        <authorList>
            <person name="Herrera S."/>
            <person name="Cordes E."/>
        </authorList>
    </citation>
    <scope>NUCLEOTIDE SEQUENCE</scope>
    <source>
        <strain evidence="6">USNM1676648</strain>
        <tissue evidence="6">Polyp</tissue>
    </source>
</reference>
<comment type="caution">
    <text evidence="6">The sequence shown here is derived from an EMBL/GenBank/DDBJ whole genome shotgun (WGS) entry which is preliminary data.</text>
</comment>
<keyword evidence="7" id="KW-1185">Reference proteome</keyword>
<dbReference type="Gene3D" id="2.30.42.10">
    <property type="match status" value="3"/>
</dbReference>
<dbReference type="Proteomes" id="UP001163046">
    <property type="component" value="Unassembled WGS sequence"/>
</dbReference>
<dbReference type="GO" id="GO:0032426">
    <property type="term" value="C:stereocilium tip"/>
    <property type="evidence" value="ECO:0007669"/>
    <property type="project" value="TreeGrafter"/>
</dbReference>
<evidence type="ECO:0000256" key="2">
    <source>
        <dbReference type="ARBA" id="ARBA00022737"/>
    </source>
</evidence>
<feature type="domain" description="PDZ" evidence="5">
    <location>
        <begin position="269"/>
        <end position="338"/>
    </location>
</feature>
<evidence type="ECO:0000256" key="3">
    <source>
        <dbReference type="ARBA" id="ARBA00023273"/>
    </source>
</evidence>